<keyword evidence="4" id="KW-0808">Transferase</keyword>
<keyword evidence="6 13" id="KW-0418">Kinase</keyword>
<feature type="transmembrane region" description="Helical" evidence="9">
    <location>
        <begin position="37"/>
        <end position="56"/>
    </location>
</feature>
<dbReference type="PANTHER" id="PTHR24421">
    <property type="entry name" value="NITRATE/NITRITE SENSOR PROTEIN NARX-RELATED"/>
    <property type="match status" value="1"/>
</dbReference>
<dbReference type="InterPro" id="IPR050482">
    <property type="entry name" value="Sensor_HK_TwoCompSys"/>
</dbReference>
<dbReference type="Gene3D" id="3.30.565.10">
    <property type="entry name" value="Histidine kinase-like ATPase, C-terminal domain"/>
    <property type="match status" value="1"/>
</dbReference>
<evidence type="ECO:0000256" key="8">
    <source>
        <dbReference type="ARBA" id="ARBA00023012"/>
    </source>
</evidence>
<sequence>MAVAHRVGRFALLSWTIPLVVYAGLGIALFGLVVASFALYTVWLGLPMSILCFAILRGYNDLHRRWAGTVLGVRIGRPYRQRTDKGFFRLLRHVVSDPASWRDFAWLPLNLLVGSAVCVLVLALFFAGLGGIIALPWFIWPFLPEGSSFTLTFWTIDSWISAFFVGTGHGLVYLALWYIGSQWIFRGYAILARALLAPTEKTMLVTRVRELAESRADAVDTQAAELRRIERDLHDGAQARMVAMGMSLGMAEQLMTKDPKAAQELLAEARHANTQALSELRDLVRGIHPPVLADRGLAGAVQALVLANPLPTDVEIELPGRLPAPVESAAYFAVAEALTNVVKHSGAAKAWVRVTHTDGELHVLVGDDGQGGANPSGGTGLRGIERRLSAFDGRVMVTSPPGGPTVVVMDLPCEPVPTVVGGEA</sequence>
<evidence type="ECO:0000256" key="1">
    <source>
        <dbReference type="ARBA" id="ARBA00000085"/>
    </source>
</evidence>
<dbReference type="GO" id="GO:0000155">
    <property type="term" value="F:phosphorelay sensor kinase activity"/>
    <property type="evidence" value="ECO:0007669"/>
    <property type="project" value="InterPro"/>
</dbReference>
<dbReference type="EMBL" id="JACHMH010000001">
    <property type="protein sequence ID" value="MBB4679179.1"/>
    <property type="molecule type" value="Genomic_DNA"/>
</dbReference>
<dbReference type="GO" id="GO:0005524">
    <property type="term" value="F:ATP binding"/>
    <property type="evidence" value="ECO:0007669"/>
    <property type="project" value="UniProtKB-KW"/>
</dbReference>
<name>A0A7W7FXQ1_9PSEU</name>
<dbReference type="Pfam" id="PF13796">
    <property type="entry name" value="Sensor"/>
    <property type="match status" value="1"/>
</dbReference>
<keyword evidence="7" id="KW-0067">ATP-binding</keyword>
<evidence type="ECO:0000256" key="3">
    <source>
        <dbReference type="ARBA" id="ARBA00022553"/>
    </source>
</evidence>
<dbReference type="GO" id="GO:0046983">
    <property type="term" value="F:protein dimerization activity"/>
    <property type="evidence" value="ECO:0007669"/>
    <property type="project" value="InterPro"/>
</dbReference>
<dbReference type="Gene3D" id="1.20.5.1930">
    <property type="match status" value="1"/>
</dbReference>
<protein>
    <recommendedName>
        <fullName evidence="2">histidine kinase</fullName>
        <ecNumber evidence="2">2.7.13.3</ecNumber>
    </recommendedName>
</protein>
<keyword evidence="5" id="KW-0547">Nucleotide-binding</keyword>
<proteinExistence type="predicted"/>
<evidence type="ECO:0000256" key="2">
    <source>
        <dbReference type="ARBA" id="ARBA00012438"/>
    </source>
</evidence>
<dbReference type="InterPro" id="IPR025828">
    <property type="entry name" value="Put_sensor_dom"/>
</dbReference>
<feature type="transmembrane region" description="Helical" evidence="9">
    <location>
        <begin position="159"/>
        <end position="179"/>
    </location>
</feature>
<dbReference type="AlphaFoldDB" id="A0A7W7FXQ1"/>
<dbReference type="Pfam" id="PF02518">
    <property type="entry name" value="HATPase_c"/>
    <property type="match status" value="1"/>
</dbReference>
<feature type="domain" description="Signal transduction histidine kinase subgroup 3 dimerisation and phosphoacceptor" evidence="11">
    <location>
        <begin position="225"/>
        <end position="292"/>
    </location>
</feature>
<evidence type="ECO:0000313" key="14">
    <source>
        <dbReference type="Proteomes" id="UP000533598"/>
    </source>
</evidence>
<gene>
    <name evidence="13" type="ORF">HNR67_005297</name>
</gene>
<keyword evidence="9" id="KW-1133">Transmembrane helix</keyword>
<dbReference type="SUPFAM" id="SSF55874">
    <property type="entry name" value="ATPase domain of HSP90 chaperone/DNA topoisomerase II/histidine kinase"/>
    <property type="match status" value="1"/>
</dbReference>
<organism evidence="13 14">
    <name type="scientific">Crossiella cryophila</name>
    <dbReference type="NCBI Taxonomy" id="43355"/>
    <lineage>
        <taxon>Bacteria</taxon>
        <taxon>Bacillati</taxon>
        <taxon>Actinomycetota</taxon>
        <taxon>Actinomycetes</taxon>
        <taxon>Pseudonocardiales</taxon>
        <taxon>Pseudonocardiaceae</taxon>
        <taxon>Crossiella</taxon>
    </lineage>
</organism>
<feature type="domain" description="Putative sensor" evidence="12">
    <location>
        <begin position="20"/>
        <end position="196"/>
    </location>
</feature>
<dbReference type="Pfam" id="PF07730">
    <property type="entry name" value="HisKA_3"/>
    <property type="match status" value="1"/>
</dbReference>
<dbReference type="Proteomes" id="UP000533598">
    <property type="component" value="Unassembled WGS sequence"/>
</dbReference>
<dbReference type="RefSeq" id="WP_185004957.1">
    <property type="nucleotide sequence ID" value="NZ_BAAAUI010000025.1"/>
</dbReference>
<feature type="domain" description="Histidine kinase/HSP90-like ATPase" evidence="10">
    <location>
        <begin position="329"/>
        <end position="413"/>
    </location>
</feature>
<dbReference type="InterPro" id="IPR011712">
    <property type="entry name" value="Sig_transdc_His_kin_sub3_dim/P"/>
</dbReference>
<feature type="transmembrane region" description="Helical" evidence="9">
    <location>
        <begin position="111"/>
        <end position="139"/>
    </location>
</feature>
<evidence type="ECO:0000256" key="4">
    <source>
        <dbReference type="ARBA" id="ARBA00022679"/>
    </source>
</evidence>
<evidence type="ECO:0000259" key="11">
    <source>
        <dbReference type="Pfam" id="PF07730"/>
    </source>
</evidence>
<keyword evidence="9" id="KW-0812">Transmembrane</keyword>
<evidence type="ECO:0000256" key="9">
    <source>
        <dbReference type="SAM" id="Phobius"/>
    </source>
</evidence>
<keyword evidence="14" id="KW-1185">Reference proteome</keyword>
<evidence type="ECO:0000256" key="5">
    <source>
        <dbReference type="ARBA" id="ARBA00022741"/>
    </source>
</evidence>
<evidence type="ECO:0000259" key="12">
    <source>
        <dbReference type="Pfam" id="PF13796"/>
    </source>
</evidence>
<evidence type="ECO:0000313" key="13">
    <source>
        <dbReference type="EMBL" id="MBB4679179.1"/>
    </source>
</evidence>
<evidence type="ECO:0000259" key="10">
    <source>
        <dbReference type="Pfam" id="PF02518"/>
    </source>
</evidence>
<comment type="caution">
    <text evidence="13">The sequence shown here is derived from an EMBL/GenBank/DDBJ whole genome shotgun (WGS) entry which is preliminary data.</text>
</comment>
<feature type="transmembrane region" description="Helical" evidence="9">
    <location>
        <begin position="12"/>
        <end position="31"/>
    </location>
</feature>
<dbReference type="EC" id="2.7.13.3" evidence="2"/>
<reference evidence="13 14" key="1">
    <citation type="submission" date="2020-08" db="EMBL/GenBank/DDBJ databases">
        <title>Sequencing the genomes of 1000 actinobacteria strains.</title>
        <authorList>
            <person name="Klenk H.-P."/>
        </authorList>
    </citation>
    <scope>NUCLEOTIDE SEQUENCE [LARGE SCALE GENOMIC DNA]</scope>
    <source>
        <strain evidence="13 14">DSM 44230</strain>
    </source>
</reference>
<dbReference type="PANTHER" id="PTHR24421:SF10">
    <property type="entry name" value="NITRATE_NITRITE SENSOR PROTEIN NARQ"/>
    <property type="match status" value="1"/>
</dbReference>
<evidence type="ECO:0000256" key="6">
    <source>
        <dbReference type="ARBA" id="ARBA00022777"/>
    </source>
</evidence>
<dbReference type="GO" id="GO:0016020">
    <property type="term" value="C:membrane"/>
    <property type="evidence" value="ECO:0007669"/>
    <property type="project" value="InterPro"/>
</dbReference>
<dbReference type="InterPro" id="IPR036890">
    <property type="entry name" value="HATPase_C_sf"/>
</dbReference>
<dbReference type="CDD" id="cd16917">
    <property type="entry name" value="HATPase_UhpB-NarQ-NarX-like"/>
    <property type="match status" value="1"/>
</dbReference>
<evidence type="ECO:0000256" key="7">
    <source>
        <dbReference type="ARBA" id="ARBA00022840"/>
    </source>
</evidence>
<accession>A0A7W7FXQ1</accession>
<keyword evidence="8" id="KW-0902">Two-component regulatory system</keyword>
<dbReference type="InterPro" id="IPR003594">
    <property type="entry name" value="HATPase_dom"/>
</dbReference>
<comment type="catalytic activity">
    <reaction evidence="1">
        <text>ATP + protein L-histidine = ADP + protein N-phospho-L-histidine.</text>
        <dbReference type="EC" id="2.7.13.3"/>
    </reaction>
</comment>
<keyword evidence="9" id="KW-0472">Membrane</keyword>
<keyword evidence="3" id="KW-0597">Phosphoprotein</keyword>